<dbReference type="AlphaFoldDB" id="A0A8H7ERR4"/>
<evidence type="ECO:0000313" key="2">
    <source>
        <dbReference type="Proteomes" id="UP000605846"/>
    </source>
</evidence>
<dbReference type="Proteomes" id="UP000605846">
    <property type="component" value="Unassembled WGS sequence"/>
</dbReference>
<sequence>MATGSDYSNPPVDEENPLCSSVINSYGAANSTFTSNEQNTIIDHCPPKETCSQLAKHPKPHLHKKQSRSKLANLLASRSGSPTEETDLDMVLPALDPQAQEVIASLPSQRSIDQFLLRRAHVNLSTIRSKYRAARKHARDEHTEVYSVISNIKQYLNYDTYISRIKKILFSNHMIVLFVRLDLLVDLLFCLAYLVEMKQESDVNLDPPWLYKWRSYDLWYD</sequence>
<accession>A0A8H7ERR4</accession>
<organism evidence="1 2">
    <name type="scientific">Apophysomyces ossiformis</name>
    <dbReference type="NCBI Taxonomy" id="679940"/>
    <lineage>
        <taxon>Eukaryota</taxon>
        <taxon>Fungi</taxon>
        <taxon>Fungi incertae sedis</taxon>
        <taxon>Mucoromycota</taxon>
        <taxon>Mucoromycotina</taxon>
        <taxon>Mucoromycetes</taxon>
        <taxon>Mucorales</taxon>
        <taxon>Mucorineae</taxon>
        <taxon>Mucoraceae</taxon>
        <taxon>Apophysomyces</taxon>
    </lineage>
</organism>
<proteinExistence type="predicted"/>
<dbReference type="OrthoDB" id="2289321at2759"/>
<keyword evidence="2" id="KW-1185">Reference proteome</keyword>
<evidence type="ECO:0000313" key="1">
    <source>
        <dbReference type="EMBL" id="KAF7729990.1"/>
    </source>
</evidence>
<dbReference type="EMBL" id="JABAYA010000020">
    <property type="protein sequence ID" value="KAF7729990.1"/>
    <property type="molecule type" value="Genomic_DNA"/>
</dbReference>
<reference evidence="1" key="1">
    <citation type="submission" date="2020-01" db="EMBL/GenBank/DDBJ databases">
        <title>Genome Sequencing of Three Apophysomyces-Like Fungal Strains Confirms a Novel Fungal Genus in the Mucoromycota with divergent Burkholderia-like Endosymbiotic Bacteria.</title>
        <authorList>
            <person name="Stajich J.E."/>
            <person name="Macias A.M."/>
            <person name="Carter-House D."/>
            <person name="Lovett B."/>
            <person name="Kasson L.R."/>
            <person name="Berry K."/>
            <person name="Grigoriev I."/>
            <person name="Chang Y."/>
            <person name="Spatafora J."/>
            <person name="Kasson M.T."/>
        </authorList>
    </citation>
    <scope>NUCLEOTIDE SEQUENCE</scope>
    <source>
        <strain evidence="1">NRRL A-21654</strain>
    </source>
</reference>
<comment type="caution">
    <text evidence="1">The sequence shown here is derived from an EMBL/GenBank/DDBJ whole genome shotgun (WGS) entry which is preliminary data.</text>
</comment>
<protein>
    <submittedName>
        <fullName evidence="1">Uncharacterized protein</fullName>
    </submittedName>
</protein>
<name>A0A8H7ERR4_9FUNG</name>
<gene>
    <name evidence="1" type="ORF">EC973_003403</name>
</gene>